<dbReference type="PRINTS" id="PR00081">
    <property type="entry name" value="GDHRDH"/>
</dbReference>
<dbReference type="InterPro" id="IPR036291">
    <property type="entry name" value="NAD(P)-bd_dom_sf"/>
</dbReference>
<dbReference type="Pfam" id="PF00106">
    <property type="entry name" value="adh_short"/>
    <property type="match status" value="1"/>
</dbReference>
<dbReference type="SUPFAM" id="SSF51735">
    <property type="entry name" value="NAD(P)-binding Rossmann-fold domains"/>
    <property type="match status" value="1"/>
</dbReference>
<dbReference type="GO" id="GO:0016616">
    <property type="term" value="F:oxidoreductase activity, acting on the CH-OH group of donors, NAD or NADP as acceptor"/>
    <property type="evidence" value="ECO:0007669"/>
    <property type="project" value="TreeGrafter"/>
</dbReference>
<dbReference type="PANTHER" id="PTHR45458">
    <property type="entry name" value="SHORT-CHAIN DEHYDROGENASE/REDUCTASE SDR"/>
    <property type="match status" value="1"/>
</dbReference>
<name>A0A1W6MUZ9_9HYPH</name>
<gene>
    <name evidence="2" type="ORF">B1812_10325</name>
</gene>
<dbReference type="EMBL" id="CP019948">
    <property type="protein sequence ID" value="ARN81405.1"/>
    <property type="molecule type" value="Genomic_DNA"/>
</dbReference>
<dbReference type="Gene3D" id="3.40.50.720">
    <property type="entry name" value="NAD(P)-binding Rossmann-like Domain"/>
    <property type="match status" value="1"/>
</dbReference>
<dbReference type="Proteomes" id="UP000193978">
    <property type="component" value="Chromosome"/>
</dbReference>
<evidence type="ECO:0000313" key="3">
    <source>
        <dbReference type="Proteomes" id="UP000193978"/>
    </source>
</evidence>
<dbReference type="InterPro" id="IPR002347">
    <property type="entry name" value="SDR_fam"/>
</dbReference>
<evidence type="ECO:0000313" key="2">
    <source>
        <dbReference type="EMBL" id="ARN81405.1"/>
    </source>
</evidence>
<dbReference type="PANTHER" id="PTHR45458:SF1">
    <property type="entry name" value="SHORT CHAIN DEHYDROGENASE"/>
    <property type="match status" value="1"/>
</dbReference>
<dbReference type="InterPro" id="IPR052184">
    <property type="entry name" value="SDR_enzymes"/>
</dbReference>
<comment type="similarity">
    <text evidence="1">Belongs to the short-chain dehydrogenases/reductases (SDR) family.</text>
</comment>
<keyword evidence="3" id="KW-1185">Reference proteome</keyword>
<dbReference type="AlphaFoldDB" id="A0A1W6MUZ9"/>
<proteinExistence type="inferred from homology"/>
<reference evidence="2 3" key="1">
    <citation type="submission" date="2017-02" db="EMBL/GenBank/DDBJ databases">
        <authorList>
            <person name="Peterson S.W."/>
        </authorList>
    </citation>
    <scope>NUCLEOTIDE SEQUENCE [LARGE SCALE GENOMIC DNA]</scope>
    <source>
        <strain evidence="2 3">S285</strain>
    </source>
</reference>
<dbReference type="OrthoDB" id="9785826at2"/>
<dbReference type="CDD" id="cd05325">
    <property type="entry name" value="carb_red_sniffer_like_SDR_c"/>
    <property type="match status" value="1"/>
</dbReference>
<accession>A0A1W6MUZ9</accession>
<sequence length="230" mass="24125">MSEHWVVSGASRGIGLELVRQLAARGERVTASLRDEAARDVLLASLAAQHARIETKLFDMRDGEAILSAAKTVAGPIDVLIANAGVFGPKPQTPLQMDFEAALDVFSINTLGPLRLVRALLPQLAGAANPRIVLVSSELGASADVRPSSAVYAASKIALNKFAQCLAEELKPKGIVVIALSPGWVRTDMGGPNATLSVQESGSGILATIDALTIAESGSFIDYQGERLAW</sequence>
<dbReference type="KEGG" id="mbry:B1812_10325"/>
<organism evidence="2 3">
    <name type="scientific">Methylocystis bryophila</name>
    <dbReference type="NCBI Taxonomy" id="655015"/>
    <lineage>
        <taxon>Bacteria</taxon>
        <taxon>Pseudomonadati</taxon>
        <taxon>Pseudomonadota</taxon>
        <taxon>Alphaproteobacteria</taxon>
        <taxon>Hyphomicrobiales</taxon>
        <taxon>Methylocystaceae</taxon>
        <taxon>Methylocystis</taxon>
    </lineage>
</organism>
<dbReference type="STRING" id="655015.B1812_10325"/>
<protein>
    <submittedName>
        <fullName evidence="2">Short-chain dehydrogenase</fullName>
    </submittedName>
</protein>
<dbReference type="PRINTS" id="PR00080">
    <property type="entry name" value="SDRFAMILY"/>
</dbReference>
<dbReference type="RefSeq" id="WP_085771507.1">
    <property type="nucleotide sequence ID" value="NZ_AP027149.1"/>
</dbReference>
<evidence type="ECO:0000256" key="1">
    <source>
        <dbReference type="RuleBase" id="RU000363"/>
    </source>
</evidence>